<evidence type="ECO:0000313" key="5">
    <source>
        <dbReference type="Proteomes" id="UP000000939"/>
    </source>
</evidence>
<protein>
    <submittedName>
        <fullName evidence="4">GCN5-related N-acetyltransferase</fullName>
    </submittedName>
</protein>
<dbReference type="InterPro" id="IPR050680">
    <property type="entry name" value="YpeA/RimI_acetyltransf"/>
</dbReference>
<evidence type="ECO:0000256" key="2">
    <source>
        <dbReference type="ARBA" id="ARBA00023315"/>
    </source>
</evidence>
<dbReference type="SUPFAM" id="SSF55729">
    <property type="entry name" value="Acyl-CoA N-acyltransferases (Nat)"/>
    <property type="match status" value="1"/>
</dbReference>
<dbReference type="eggNOG" id="COG0456">
    <property type="taxonomic scope" value="Bacteria"/>
</dbReference>
<evidence type="ECO:0000259" key="3">
    <source>
        <dbReference type="PROSITE" id="PS51186"/>
    </source>
</evidence>
<dbReference type="OrthoDB" id="529907at2"/>
<keyword evidence="1 4" id="KW-0808">Transferase</keyword>
<dbReference type="RefSeq" id="WP_013134715.1">
    <property type="nucleotide sequence ID" value="NC_014166.1"/>
</dbReference>
<organism evidence="4 5">
    <name type="scientific">Arcobacter nitrofigilis (strain ATCC 33309 / DSM 7299 / CCUG 15893 / LMG 7604 / NCTC 12251 / CI)</name>
    <name type="common">Campylobacter nitrofigilis</name>
    <dbReference type="NCBI Taxonomy" id="572480"/>
    <lineage>
        <taxon>Bacteria</taxon>
        <taxon>Pseudomonadati</taxon>
        <taxon>Campylobacterota</taxon>
        <taxon>Epsilonproteobacteria</taxon>
        <taxon>Campylobacterales</taxon>
        <taxon>Arcobacteraceae</taxon>
        <taxon>Arcobacter</taxon>
    </lineage>
</organism>
<dbReference type="InterPro" id="IPR016181">
    <property type="entry name" value="Acyl_CoA_acyltransferase"/>
</dbReference>
<gene>
    <name evidence="4" type="ordered locus">Arnit_0906</name>
</gene>
<feature type="domain" description="N-acetyltransferase" evidence="3">
    <location>
        <begin position="1"/>
        <end position="140"/>
    </location>
</feature>
<dbReference type="CDD" id="cd04301">
    <property type="entry name" value="NAT_SF"/>
    <property type="match status" value="1"/>
</dbReference>
<dbReference type="PROSITE" id="PS51186">
    <property type="entry name" value="GNAT"/>
    <property type="match status" value="1"/>
</dbReference>
<dbReference type="EMBL" id="CP001999">
    <property type="protein sequence ID" value="ADG92570.1"/>
    <property type="molecule type" value="Genomic_DNA"/>
</dbReference>
<dbReference type="Proteomes" id="UP000000939">
    <property type="component" value="Chromosome"/>
</dbReference>
<dbReference type="GO" id="GO:0016747">
    <property type="term" value="F:acyltransferase activity, transferring groups other than amino-acyl groups"/>
    <property type="evidence" value="ECO:0007669"/>
    <property type="project" value="InterPro"/>
</dbReference>
<dbReference type="Pfam" id="PF13673">
    <property type="entry name" value="Acetyltransf_10"/>
    <property type="match status" value="1"/>
</dbReference>
<evidence type="ECO:0000256" key="1">
    <source>
        <dbReference type="ARBA" id="ARBA00022679"/>
    </source>
</evidence>
<dbReference type="PANTHER" id="PTHR43420:SF12">
    <property type="entry name" value="N-ACETYLTRANSFERASE DOMAIN-CONTAINING PROTEIN"/>
    <property type="match status" value="1"/>
</dbReference>
<evidence type="ECO:0000313" key="4">
    <source>
        <dbReference type="EMBL" id="ADG92570.1"/>
    </source>
</evidence>
<dbReference type="KEGG" id="ant:Arnit_0906"/>
<dbReference type="InterPro" id="IPR000182">
    <property type="entry name" value="GNAT_dom"/>
</dbReference>
<dbReference type="Gene3D" id="3.40.630.30">
    <property type="match status" value="1"/>
</dbReference>
<accession>D5V2Y8</accession>
<reference evidence="4 5" key="1">
    <citation type="journal article" date="2010" name="Stand. Genomic Sci.">
        <title>Complete genome sequence of Arcobacter nitrofigilis type strain (CI).</title>
        <authorList>
            <person name="Pati A."/>
            <person name="Gronow S."/>
            <person name="Lapidus A."/>
            <person name="Copeland A."/>
            <person name="Glavina Del Rio T."/>
            <person name="Nolan M."/>
            <person name="Lucas S."/>
            <person name="Tice H."/>
            <person name="Cheng J.F."/>
            <person name="Han C."/>
            <person name="Chertkov O."/>
            <person name="Bruce D."/>
            <person name="Tapia R."/>
            <person name="Goodwin L."/>
            <person name="Pitluck S."/>
            <person name="Liolios K."/>
            <person name="Ivanova N."/>
            <person name="Mavromatis K."/>
            <person name="Chen A."/>
            <person name="Palaniappan K."/>
            <person name="Land M."/>
            <person name="Hauser L."/>
            <person name="Chang Y.J."/>
            <person name="Jeffries C.D."/>
            <person name="Detter J.C."/>
            <person name="Rohde M."/>
            <person name="Goker M."/>
            <person name="Bristow J."/>
            <person name="Eisen J.A."/>
            <person name="Markowitz V."/>
            <person name="Hugenholtz P."/>
            <person name="Klenk H.P."/>
            <person name="Kyrpides N.C."/>
        </authorList>
    </citation>
    <scope>NUCLEOTIDE SEQUENCE [LARGE SCALE GENOMIC DNA]</scope>
    <source>
        <strain evidence="5">ATCC 33309 / DSM 7299 / CCUG 15893 / LMG 7604 / NCTC 12251 / CI</strain>
    </source>
</reference>
<dbReference type="PANTHER" id="PTHR43420">
    <property type="entry name" value="ACETYLTRANSFERASE"/>
    <property type="match status" value="1"/>
</dbReference>
<dbReference type="STRING" id="572480.Arnit_0906"/>
<dbReference type="HOGENOM" id="CLU_013985_23_0_7"/>
<keyword evidence="5" id="KW-1185">Reference proteome</keyword>
<proteinExistence type="predicted"/>
<keyword evidence="2" id="KW-0012">Acyltransferase</keyword>
<sequence>MKIEIAKTSDIKELVFIEKELFLGDSAALSRAAFSYHLKRSIIYKLIIDEKTVAYILWLKRKNHYRLYSLAILKEYQGKGLGKSLLEFSLNNLDKDIFELEVRASNLPAIKLYEKFGFEKVKVLEKFYDDEDGIKMRLKR</sequence>
<dbReference type="AlphaFoldDB" id="D5V2Y8"/>
<name>D5V2Y8_ARCNC</name>